<name>A0A9J6G4T6_HAELO</name>
<reference evidence="4 5" key="1">
    <citation type="journal article" date="2020" name="Cell">
        <title>Large-Scale Comparative Analyses of Tick Genomes Elucidate Their Genetic Diversity and Vector Capacities.</title>
        <authorList>
            <consortium name="Tick Genome and Microbiome Consortium (TIGMIC)"/>
            <person name="Jia N."/>
            <person name="Wang J."/>
            <person name="Shi W."/>
            <person name="Du L."/>
            <person name="Sun Y."/>
            <person name="Zhan W."/>
            <person name="Jiang J.F."/>
            <person name="Wang Q."/>
            <person name="Zhang B."/>
            <person name="Ji P."/>
            <person name="Bell-Sakyi L."/>
            <person name="Cui X.M."/>
            <person name="Yuan T.T."/>
            <person name="Jiang B.G."/>
            <person name="Yang W.F."/>
            <person name="Lam T.T."/>
            <person name="Chang Q.C."/>
            <person name="Ding S.J."/>
            <person name="Wang X.J."/>
            <person name="Zhu J.G."/>
            <person name="Ruan X.D."/>
            <person name="Zhao L."/>
            <person name="Wei J.T."/>
            <person name="Ye R.Z."/>
            <person name="Que T.C."/>
            <person name="Du C.H."/>
            <person name="Zhou Y.H."/>
            <person name="Cheng J.X."/>
            <person name="Dai P.F."/>
            <person name="Guo W.B."/>
            <person name="Han X.H."/>
            <person name="Huang E.J."/>
            <person name="Li L.F."/>
            <person name="Wei W."/>
            <person name="Gao Y.C."/>
            <person name="Liu J.Z."/>
            <person name="Shao H.Z."/>
            <person name="Wang X."/>
            <person name="Wang C.C."/>
            <person name="Yang T.C."/>
            <person name="Huo Q.B."/>
            <person name="Li W."/>
            <person name="Chen H.Y."/>
            <person name="Chen S.E."/>
            <person name="Zhou L.G."/>
            <person name="Ni X.B."/>
            <person name="Tian J.H."/>
            <person name="Sheng Y."/>
            <person name="Liu T."/>
            <person name="Pan Y.S."/>
            <person name="Xia L.Y."/>
            <person name="Li J."/>
            <person name="Zhao F."/>
            <person name="Cao W.C."/>
        </authorList>
    </citation>
    <scope>NUCLEOTIDE SEQUENCE [LARGE SCALE GENOMIC DNA]</scope>
    <source>
        <strain evidence="4">HaeL-2018</strain>
    </source>
</reference>
<comment type="cofactor">
    <cofactor evidence="1">
        <name>Mg(2+)</name>
        <dbReference type="ChEBI" id="CHEBI:18420"/>
    </cofactor>
</comment>
<dbReference type="Pfam" id="PF05970">
    <property type="entry name" value="PIF1"/>
    <property type="match status" value="1"/>
</dbReference>
<keyword evidence="1" id="KW-0233">DNA recombination</keyword>
<keyword evidence="1" id="KW-0547">Nucleotide-binding</keyword>
<evidence type="ECO:0000313" key="5">
    <source>
        <dbReference type="Proteomes" id="UP000821853"/>
    </source>
</evidence>
<gene>
    <name evidence="4" type="ORF">HPB48_014352</name>
</gene>
<keyword evidence="1" id="KW-0378">Hydrolase</keyword>
<evidence type="ECO:0000256" key="2">
    <source>
        <dbReference type="SAM" id="MobiDB-lite"/>
    </source>
</evidence>
<keyword evidence="1" id="KW-0227">DNA damage</keyword>
<protein>
    <recommendedName>
        <fullName evidence="1">ATP-dependent DNA helicase</fullName>
        <ecNumber evidence="1">5.6.2.3</ecNumber>
    </recommendedName>
</protein>
<dbReference type="Proteomes" id="UP000821853">
    <property type="component" value="Chromosome 3"/>
</dbReference>
<proteinExistence type="inferred from homology"/>
<feature type="region of interest" description="Disordered" evidence="2">
    <location>
        <begin position="20"/>
        <end position="43"/>
    </location>
</feature>
<dbReference type="PANTHER" id="PTHR47642:SF5">
    <property type="entry name" value="ATP-DEPENDENT DNA HELICASE"/>
    <property type="match status" value="1"/>
</dbReference>
<keyword evidence="5" id="KW-1185">Reference proteome</keyword>
<evidence type="ECO:0000259" key="3">
    <source>
        <dbReference type="Pfam" id="PF05970"/>
    </source>
</evidence>
<dbReference type="InterPro" id="IPR027417">
    <property type="entry name" value="P-loop_NTPase"/>
</dbReference>
<comment type="similarity">
    <text evidence="1">Belongs to the helicase family.</text>
</comment>
<evidence type="ECO:0000256" key="1">
    <source>
        <dbReference type="RuleBase" id="RU363044"/>
    </source>
</evidence>
<dbReference type="PANTHER" id="PTHR47642">
    <property type="entry name" value="ATP-DEPENDENT DNA HELICASE"/>
    <property type="match status" value="1"/>
</dbReference>
<dbReference type="GO" id="GO:0043139">
    <property type="term" value="F:5'-3' DNA helicase activity"/>
    <property type="evidence" value="ECO:0007669"/>
    <property type="project" value="UniProtKB-EC"/>
</dbReference>
<dbReference type="VEuPathDB" id="VectorBase:HLOH_065265"/>
<keyword evidence="1" id="KW-0067">ATP-binding</keyword>
<keyword evidence="1" id="KW-0234">DNA repair</keyword>
<dbReference type="InterPro" id="IPR010285">
    <property type="entry name" value="DNA_helicase_pif1-like_DEAD"/>
</dbReference>
<dbReference type="GO" id="GO:0006310">
    <property type="term" value="P:DNA recombination"/>
    <property type="evidence" value="ECO:0007669"/>
    <property type="project" value="UniProtKB-KW"/>
</dbReference>
<organism evidence="4 5">
    <name type="scientific">Haemaphysalis longicornis</name>
    <name type="common">Bush tick</name>
    <dbReference type="NCBI Taxonomy" id="44386"/>
    <lineage>
        <taxon>Eukaryota</taxon>
        <taxon>Metazoa</taxon>
        <taxon>Ecdysozoa</taxon>
        <taxon>Arthropoda</taxon>
        <taxon>Chelicerata</taxon>
        <taxon>Arachnida</taxon>
        <taxon>Acari</taxon>
        <taxon>Parasitiformes</taxon>
        <taxon>Ixodida</taxon>
        <taxon>Ixodoidea</taxon>
        <taxon>Ixodidae</taxon>
        <taxon>Haemaphysalinae</taxon>
        <taxon>Haemaphysalis</taxon>
    </lineage>
</organism>
<dbReference type="OrthoDB" id="6508477at2759"/>
<dbReference type="GO" id="GO:0016787">
    <property type="term" value="F:hydrolase activity"/>
    <property type="evidence" value="ECO:0007669"/>
    <property type="project" value="UniProtKB-KW"/>
</dbReference>
<dbReference type="Gene3D" id="3.40.50.300">
    <property type="entry name" value="P-loop containing nucleotide triphosphate hydrolases"/>
    <property type="match status" value="1"/>
</dbReference>
<dbReference type="EC" id="5.6.2.3" evidence="1"/>
<sequence>MSATGNAAGNATCNASVNASVSAAENRAQQEEQEEGGAAPPPAVIVHPENEDADLIPSQDLVRLIKHASPCAALRKRQDIMDRDEYYNLMRMTNVEQHELLREITDQQTTPSAPPLRVFFTGPAGCAKAFVLRLAMDLYNRYSNTGNNTAYNAFVNCASTGEAPLAVEGTTVHAAFKLSRKTTGPNRDGGLSASELNTFRVAFGNVKCAIIDECASFMQCVFDISLRHYYRDLQVARLLGVKTKKLK</sequence>
<dbReference type="InterPro" id="IPR051055">
    <property type="entry name" value="PIF1_helicase"/>
</dbReference>
<dbReference type="EMBL" id="JABSTR010000005">
    <property type="protein sequence ID" value="KAH9369468.1"/>
    <property type="molecule type" value="Genomic_DNA"/>
</dbReference>
<accession>A0A9J6G4T6</accession>
<comment type="catalytic activity">
    <reaction evidence="1">
        <text>ATP + H2O = ADP + phosphate + H(+)</text>
        <dbReference type="Rhea" id="RHEA:13065"/>
        <dbReference type="ChEBI" id="CHEBI:15377"/>
        <dbReference type="ChEBI" id="CHEBI:15378"/>
        <dbReference type="ChEBI" id="CHEBI:30616"/>
        <dbReference type="ChEBI" id="CHEBI:43474"/>
        <dbReference type="ChEBI" id="CHEBI:456216"/>
        <dbReference type="EC" id="5.6.2.3"/>
    </reaction>
</comment>
<feature type="domain" description="DNA helicase Pif1-like DEAD-box helicase" evidence="3">
    <location>
        <begin position="94"/>
        <end position="223"/>
    </location>
</feature>
<evidence type="ECO:0000313" key="4">
    <source>
        <dbReference type="EMBL" id="KAH9369468.1"/>
    </source>
</evidence>
<keyword evidence="1" id="KW-0347">Helicase</keyword>
<dbReference type="GO" id="GO:0006281">
    <property type="term" value="P:DNA repair"/>
    <property type="evidence" value="ECO:0007669"/>
    <property type="project" value="UniProtKB-KW"/>
</dbReference>
<comment type="caution">
    <text evidence="4">The sequence shown here is derived from an EMBL/GenBank/DDBJ whole genome shotgun (WGS) entry which is preliminary data.</text>
</comment>
<dbReference type="GO" id="GO:0005524">
    <property type="term" value="F:ATP binding"/>
    <property type="evidence" value="ECO:0007669"/>
    <property type="project" value="UniProtKB-KW"/>
</dbReference>
<dbReference type="GO" id="GO:0000723">
    <property type="term" value="P:telomere maintenance"/>
    <property type="evidence" value="ECO:0007669"/>
    <property type="project" value="InterPro"/>
</dbReference>
<dbReference type="AlphaFoldDB" id="A0A9J6G4T6"/>